<protein>
    <submittedName>
        <fullName evidence="2">Uncharacterized protein</fullName>
    </submittedName>
</protein>
<dbReference type="AlphaFoldDB" id="A0A8W7PEG6"/>
<feature type="compositionally biased region" description="Basic and acidic residues" evidence="1">
    <location>
        <begin position="242"/>
        <end position="262"/>
    </location>
</feature>
<organism evidence="2">
    <name type="scientific">Anopheles coluzzii</name>
    <name type="common">African malaria mosquito</name>
    <dbReference type="NCBI Taxonomy" id="1518534"/>
    <lineage>
        <taxon>Eukaryota</taxon>
        <taxon>Metazoa</taxon>
        <taxon>Ecdysozoa</taxon>
        <taxon>Arthropoda</taxon>
        <taxon>Hexapoda</taxon>
        <taxon>Insecta</taxon>
        <taxon>Pterygota</taxon>
        <taxon>Neoptera</taxon>
        <taxon>Endopterygota</taxon>
        <taxon>Diptera</taxon>
        <taxon>Nematocera</taxon>
        <taxon>Culicoidea</taxon>
        <taxon>Culicidae</taxon>
        <taxon>Anophelinae</taxon>
        <taxon>Anopheles</taxon>
    </lineage>
</organism>
<accession>A0A8W7PEG6</accession>
<proteinExistence type="predicted"/>
<evidence type="ECO:0000313" key="2">
    <source>
        <dbReference type="EnsemblMetazoa" id="ACOM030514-PA.1"/>
    </source>
</evidence>
<dbReference type="Proteomes" id="UP000075882">
    <property type="component" value="Unassembled WGS sequence"/>
</dbReference>
<feature type="region of interest" description="Disordered" evidence="1">
    <location>
        <begin position="609"/>
        <end position="634"/>
    </location>
</feature>
<reference evidence="2" key="1">
    <citation type="submission" date="2022-08" db="UniProtKB">
        <authorList>
            <consortium name="EnsemblMetazoa"/>
        </authorList>
    </citation>
    <scope>IDENTIFICATION</scope>
</reference>
<feature type="region of interest" description="Disordered" evidence="1">
    <location>
        <begin position="230"/>
        <end position="274"/>
    </location>
</feature>
<sequence>MNASMPGMIELIVDWVPPPPPASCFVADVCATTSLKLAQFSPHTVAVEATGTDAFCRIVPSVVDLCCCEAVGDFVLSLVAPDELLLSPLPLGESGELGAAVAGTTAGSLEGVIERRIFVTDDDVKEVDLLPSTGDAEDDPCVAVEIDAATTAGLVDAPSFDVKSLQLRLNRLAAVLAPPPPPSPAVAALPFCSPFACVPFLRSGFLRVITLDERDLSQVKRRLQRASLAHVAQKMRPQQTVRLEDGARQRAEQGRRQHDDQYRAQPVLEPGPRQRPIAHVQPLHRYRAEQRKVHREVVNVRVEVQDARDARQRKVGRERDLDLAARVRRQLERRTVQHLEAEALARCVLDPDAGYQDRHLAVVARGERAPRLHHELFLLRFACSRRRAAGGGHRFLFLLHRLLLLPVRVHLVLLEGAAVAAAASATTAALGPQLPVPLVVARSHMLLGNLELQGGGRAGPPVAKLEQRHDRARLYPGGIDARVEIEPPARLGQHLKVDAGEPLAHLGVPLQLLQQLVAVQPPVLLVAVERGHPLDAERFREQIEAAVTVGRRCAVRFRVECHPSDAGDRVGMERDRLVRCERALLVRRQELVAQPGHVRADAFDLDLGREAGGGEQRQRAQLPLWSRREKTREK</sequence>
<name>A0A8W7PEG6_ANOCL</name>
<dbReference type="EnsemblMetazoa" id="ACOM030514-RA">
    <property type="protein sequence ID" value="ACOM030514-PA.1"/>
    <property type="gene ID" value="ACOM030514"/>
</dbReference>
<evidence type="ECO:0000256" key="1">
    <source>
        <dbReference type="SAM" id="MobiDB-lite"/>
    </source>
</evidence>